<dbReference type="KEGG" id="woc:BA177_02090"/>
<proteinExistence type="predicted"/>
<reference evidence="2 3" key="1">
    <citation type="submission" date="2016-06" db="EMBL/GenBank/DDBJ databases">
        <title>Complete genome sequence of a deep-branching marine Gamma Proteobacterium Woeseia oceani type strain XK5.</title>
        <authorList>
            <person name="Mu D."/>
            <person name="Du Z."/>
        </authorList>
    </citation>
    <scope>NUCLEOTIDE SEQUENCE [LARGE SCALE GENOMIC DNA]</scope>
    <source>
        <strain evidence="2 3">XK5</strain>
    </source>
</reference>
<dbReference type="RefSeq" id="WP_068612315.1">
    <property type="nucleotide sequence ID" value="NZ_CP016268.1"/>
</dbReference>
<dbReference type="AlphaFoldDB" id="A0A193LCA9"/>
<gene>
    <name evidence="2" type="ORF">BA177_02090</name>
</gene>
<evidence type="ECO:0008006" key="4">
    <source>
        <dbReference type="Google" id="ProtNLM"/>
    </source>
</evidence>
<evidence type="ECO:0000256" key="1">
    <source>
        <dbReference type="SAM" id="MobiDB-lite"/>
    </source>
</evidence>
<name>A0A193LCA9_9GAMM</name>
<keyword evidence="3" id="KW-1185">Reference proteome</keyword>
<sequence length="378" mass="41437">MPETSTERLTGSTERSSNRESVALQVDGALPFRQQGPGDAAFFTSRANVSIDADWLEYDAEYAFEPGTILSSNDQNGLTKNTPKRFGKQRAGQNVKLKLPEVAGAPLLMGFASKTKNQWAVDGLQATRERSANLRWAPGAAEVALQWKGEGSAYERTSALTCDLQGTLQLPLSGQAGHSRKITLASNRCTVVEQQTAYAGLQAQTWGFGYAWGSPGRESSATLSVIRPEPGTSIERVDLMKSYELGLSHRLDFGPLSASTRVAMRRREFAHIASPLATLDDGLTDAQWVAKTSLKWQQEYASVTASWLQGANPLWFAPEFGRHQDSFGLNLNLSGLLARQLPYAHPELTMNWKWSETRTARDLTVGGNTLDLRVALLF</sequence>
<dbReference type="EMBL" id="CP016268">
    <property type="protein sequence ID" value="ANO50170.1"/>
    <property type="molecule type" value="Genomic_DNA"/>
</dbReference>
<organism evidence="2 3">
    <name type="scientific">Woeseia oceani</name>
    <dbReference type="NCBI Taxonomy" id="1548547"/>
    <lineage>
        <taxon>Bacteria</taxon>
        <taxon>Pseudomonadati</taxon>
        <taxon>Pseudomonadota</taxon>
        <taxon>Gammaproteobacteria</taxon>
        <taxon>Woeseiales</taxon>
        <taxon>Woeseiaceae</taxon>
        <taxon>Woeseia</taxon>
    </lineage>
</organism>
<evidence type="ECO:0000313" key="3">
    <source>
        <dbReference type="Proteomes" id="UP000092695"/>
    </source>
</evidence>
<dbReference type="OrthoDB" id="7056413at2"/>
<evidence type="ECO:0000313" key="2">
    <source>
        <dbReference type="EMBL" id="ANO50170.1"/>
    </source>
</evidence>
<accession>A0A193LCA9</accession>
<feature type="region of interest" description="Disordered" evidence="1">
    <location>
        <begin position="1"/>
        <end position="20"/>
    </location>
</feature>
<dbReference type="Proteomes" id="UP000092695">
    <property type="component" value="Chromosome"/>
</dbReference>
<protein>
    <recommendedName>
        <fullName evidence="4">Porin domain-containing protein</fullName>
    </recommendedName>
</protein>